<evidence type="ECO:0000313" key="9">
    <source>
        <dbReference type="Proteomes" id="UP000016930"/>
    </source>
</evidence>
<feature type="compositionally biased region" description="Polar residues" evidence="6">
    <location>
        <begin position="244"/>
        <end position="269"/>
    </location>
</feature>
<sequence length="748" mass="80410">MKRRAVPERIECSSSIILEEELAAVRDDLSLTESDETWDTIAHAIQRLASLARGNVQTHGQQLVGAIRTMSRPLTAAILSERSRLSGVAIDFVSALSDILSDQFPSLIPLLFPTLLTLCARSNKVFITRAKACVITVIQSTRSATILAYLLEAMKDKAASLRLAAAEGTLACLNCFNPPDFEKEPRAREVEGIIRAAARDANADVRKVGRQIFEAYKVLLPSRVDSFSAPLTPTIKKYLNIASKTTSGSQSNPSSRPQSAQSMRSTQRVSRQDSQTERPAEAVSSERSRKARGDMPPPAIVPVRPPSAGPQRIGAPSPDLPNPSDPRGPSTIKRPLTTRAAASTSHREGPTRPARAEATATAGPTRPITQKELPASSSGPIRPLARPTSAREDSGDRRDRVMGGARRVLLPIPSAPAAQAEEMTSTHSMAPSMSELSTQSTPRTDRTTTKEADVKTRQPASPPSSKPGVSKAQEKAVPVPATNSREQPKAATSTRERAAPSTAQAASSKQASSRSVGRTGDATRATSQSTARAKAISTREQSKDSKSTRGRPPPAQPVPTSKREAKPSVTIRQKPSKASHQEKLPAEVPLPPSPVAEASVPLPPSPQVQAQEVAKPIEPEHTAAPDDATPTRPTYLVPESPCDDPETPRANALQKLGQQFAVEQTPISSLVADIQRGFLFTPGKPLPPLESYMEPVPEIPFSNHTRPLVRKVNRDHHPQPPAIACTKPPGVQEDKPKREVCRELDPNR</sequence>
<dbReference type="InterPro" id="IPR011989">
    <property type="entry name" value="ARM-like"/>
</dbReference>
<dbReference type="AlphaFoldDB" id="M2RF72"/>
<evidence type="ECO:0000259" key="7">
    <source>
        <dbReference type="SMART" id="SM01349"/>
    </source>
</evidence>
<dbReference type="Gene3D" id="1.25.10.10">
    <property type="entry name" value="Leucine-rich Repeat Variant"/>
    <property type="match status" value="1"/>
</dbReference>
<dbReference type="OrthoDB" id="46159at2759"/>
<evidence type="ECO:0000256" key="6">
    <source>
        <dbReference type="SAM" id="MobiDB-lite"/>
    </source>
</evidence>
<dbReference type="SUPFAM" id="SSF48371">
    <property type="entry name" value="ARM repeat"/>
    <property type="match status" value="1"/>
</dbReference>
<feature type="compositionally biased region" description="Low complexity" evidence="6">
    <location>
        <begin position="522"/>
        <end position="535"/>
    </location>
</feature>
<gene>
    <name evidence="8" type="ORF">CERSUDRAFT_94448</name>
</gene>
<keyword evidence="4" id="KW-0493">Microtubule</keyword>
<feature type="compositionally biased region" description="Low complexity" evidence="6">
    <location>
        <begin position="499"/>
        <end position="515"/>
    </location>
</feature>
<evidence type="ECO:0000256" key="4">
    <source>
        <dbReference type="ARBA" id="ARBA00022701"/>
    </source>
</evidence>
<comment type="subcellular location">
    <subcellularLocation>
        <location evidence="1">Cytoplasm</location>
        <location evidence="1">Cytoskeleton</location>
        <location evidence="1">Spindle</location>
    </subcellularLocation>
</comment>
<dbReference type="STRING" id="914234.M2RF72"/>
<dbReference type="GO" id="GO:0005881">
    <property type="term" value="C:cytoplasmic microtubule"/>
    <property type="evidence" value="ECO:0007669"/>
    <property type="project" value="TreeGrafter"/>
</dbReference>
<evidence type="ECO:0000256" key="3">
    <source>
        <dbReference type="ARBA" id="ARBA00022618"/>
    </source>
</evidence>
<evidence type="ECO:0000256" key="1">
    <source>
        <dbReference type="ARBA" id="ARBA00004186"/>
    </source>
</evidence>
<feature type="compositionally biased region" description="Basic and acidic residues" evidence="6">
    <location>
        <begin position="389"/>
        <end position="401"/>
    </location>
</feature>
<keyword evidence="9" id="KW-1185">Reference proteome</keyword>
<dbReference type="EMBL" id="KB445796">
    <property type="protein sequence ID" value="EMD37441.1"/>
    <property type="molecule type" value="Genomic_DNA"/>
</dbReference>
<keyword evidence="5" id="KW-0131">Cell cycle</keyword>
<accession>M2RF72</accession>
<keyword evidence="5" id="KW-0498">Mitosis</keyword>
<dbReference type="GO" id="GO:0005815">
    <property type="term" value="C:microtubule organizing center"/>
    <property type="evidence" value="ECO:0007669"/>
    <property type="project" value="TreeGrafter"/>
</dbReference>
<dbReference type="Proteomes" id="UP000016930">
    <property type="component" value="Unassembled WGS sequence"/>
</dbReference>
<protein>
    <recommendedName>
        <fullName evidence="7">TOG domain-containing protein</fullName>
    </recommendedName>
</protein>
<feature type="region of interest" description="Disordered" evidence="6">
    <location>
        <begin position="704"/>
        <end position="748"/>
    </location>
</feature>
<evidence type="ECO:0000256" key="5">
    <source>
        <dbReference type="ARBA" id="ARBA00022776"/>
    </source>
</evidence>
<dbReference type="HOGENOM" id="CLU_015717_0_0_1"/>
<dbReference type="InterPro" id="IPR024395">
    <property type="entry name" value="CLASP_N_dom"/>
</dbReference>
<comment type="similarity">
    <text evidence="2">Belongs to the CLASP family.</text>
</comment>
<feature type="compositionally biased region" description="Polar residues" evidence="6">
    <location>
        <begin position="422"/>
        <end position="436"/>
    </location>
</feature>
<dbReference type="GO" id="GO:0090307">
    <property type="term" value="P:mitotic spindle assembly"/>
    <property type="evidence" value="ECO:0007669"/>
    <property type="project" value="TreeGrafter"/>
</dbReference>
<evidence type="ECO:0000313" key="8">
    <source>
        <dbReference type="EMBL" id="EMD37441.1"/>
    </source>
</evidence>
<feature type="region of interest" description="Disordered" evidence="6">
    <location>
        <begin position="244"/>
        <end position="649"/>
    </location>
</feature>
<dbReference type="GO" id="GO:0008017">
    <property type="term" value="F:microtubule binding"/>
    <property type="evidence" value="ECO:0007669"/>
    <property type="project" value="TreeGrafter"/>
</dbReference>
<keyword evidence="3" id="KW-0132">Cell division</keyword>
<dbReference type="Pfam" id="PF12348">
    <property type="entry name" value="CLASP_N"/>
    <property type="match status" value="1"/>
</dbReference>
<feature type="compositionally biased region" description="Basic and acidic residues" evidence="6">
    <location>
        <begin position="732"/>
        <end position="748"/>
    </location>
</feature>
<feature type="compositionally biased region" description="Basic and acidic residues" evidence="6">
    <location>
        <begin position="443"/>
        <end position="456"/>
    </location>
</feature>
<feature type="compositionally biased region" description="Basic and acidic residues" evidence="6">
    <location>
        <begin position="270"/>
        <end position="293"/>
    </location>
</feature>
<feature type="compositionally biased region" description="Pro residues" evidence="6">
    <location>
        <begin position="295"/>
        <end position="308"/>
    </location>
</feature>
<dbReference type="InterPro" id="IPR034085">
    <property type="entry name" value="TOG"/>
</dbReference>
<dbReference type="SMART" id="SM01349">
    <property type="entry name" value="TOG"/>
    <property type="match status" value="1"/>
</dbReference>
<dbReference type="GO" id="GO:1990023">
    <property type="term" value="C:mitotic spindle midzone"/>
    <property type="evidence" value="ECO:0007669"/>
    <property type="project" value="TreeGrafter"/>
</dbReference>
<dbReference type="PANTHER" id="PTHR21567">
    <property type="entry name" value="CLASP"/>
    <property type="match status" value="1"/>
</dbReference>
<feature type="compositionally biased region" description="Low complexity" evidence="6">
    <location>
        <begin position="351"/>
        <end position="367"/>
    </location>
</feature>
<name>M2RF72_CERS8</name>
<reference evidence="8 9" key="1">
    <citation type="journal article" date="2012" name="Proc. Natl. Acad. Sci. U.S.A.">
        <title>Comparative genomics of Ceriporiopsis subvermispora and Phanerochaete chrysosporium provide insight into selective ligninolysis.</title>
        <authorList>
            <person name="Fernandez-Fueyo E."/>
            <person name="Ruiz-Duenas F.J."/>
            <person name="Ferreira P."/>
            <person name="Floudas D."/>
            <person name="Hibbett D.S."/>
            <person name="Canessa P."/>
            <person name="Larrondo L.F."/>
            <person name="James T.Y."/>
            <person name="Seelenfreund D."/>
            <person name="Lobos S."/>
            <person name="Polanco R."/>
            <person name="Tello M."/>
            <person name="Honda Y."/>
            <person name="Watanabe T."/>
            <person name="Watanabe T."/>
            <person name="Ryu J.S."/>
            <person name="Kubicek C.P."/>
            <person name="Schmoll M."/>
            <person name="Gaskell J."/>
            <person name="Hammel K.E."/>
            <person name="St John F.J."/>
            <person name="Vanden Wymelenberg A."/>
            <person name="Sabat G."/>
            <person name="Splinter BonDurant S."/>
            <person name="Syed K."/>
            <person name="Yadav J.S."/>
            <person name="Doddapaneni H."/>
            <person name="Subramanian V."/>
            <person name="Lavin J.L."/>
            <person name="Oguiza J.A."/>
            <person name="Perez G."/>
            <person name="Pisabarro A.G."/>
            <person name="Ramirez L."/>
            <person name="Santoyo F."/>
            <person name="Master E."/>
            <person name="Coutinho P.M."/>
            <person name="Henrissat B."/>
            <person name="Lombard V."/>
            <person name="Magnuson J.K."/>
            <person name="Kuees U."/>
            <person name="Hori C."/>
            <person name="Igarashi K."/>
            <person name="Samejima M."/>
            <person name="Held B.W."/>
            <person name="Barry K.W."/>
            <person name="LaButti K.M."/>
            <person name="Lapidus A."/>
            <person name="Lindquist E.A."/>
            <person name="Lucas S.M."/>
            <person name="Riley R."/>
            <person name="Salamov A.A."/>
            <person name="Hoffmeister D."/>
            <person name="Schwenk D."/>
            <person name="Hadar Y."/>
            <person name="Yarden O."/>
            <person name="de Vries R.P."/>
            <person name="Wiebenga A."/>
            <person name="Stenlid J."/>
            <person name="Eastwood D."/>
            <person name="Grigoriev I.V."/>
            <person name="Berka R.M."/>
            <person name="Blanchette R.A."/>
            <person name="Kersten P."/>
            <person name="Martinez A.T."/>
            <person name="Vicuna R."/>
            <person name="Cullen D."/>
        </authorList>
    </citation>
    <scope>NUCLEOTIDE SEQUENCE [LARGE SCALE GENOMIC DNA]</scope>
    <source>
        <strain evidence="8 9">B</strain>
    </source>
</reference>
<feature type="domain" description="TOG" evidence="7">
    <location>
        <begin position="20"/>
        <end position="252"/>
    </location>
</feature>
<evidence type="ECO:0000256" key="2">
    <source>
        <dbReference type="ARBA" id="ARBA00009549"/>
    </source>
</evidence>
<dbReference type="PANTHER" id="PTHR21567:SF60">
    <property type="entry name" value="CLASP N-TERMINAL DOMAIN-CONTAINING PROTEIN"/>
    <property type="match status" value="1"/>
</dbReference>
<dbReference type="GO" id="GO:0051301">
    <property type="term" value="P:cell division"/>
    <property type="evidence" value="ECO:0007669"/>
    <property type="project" value="UniProtKB-KW"/>
</dbReference>
<proteinExistence type="inferred from homology"/>
<organism evidence="8 9">
    <name type="scientific">Ceriporiopsis subvermispora (strain B)</name>
    <name type="common">White-rot fungus</name>
    <name type="synonym">Gelatoporia subvermispora</name>
    <dbReference type="NCBI Taxonomy" id="914234"/>
    <lineage>
        <taxon>Eukaryota</taxon>
        <taxon>Fungi</taxon>
        <taxon>Dikarya</taxon>
        <taxon>Basidiomycota</taxon>
        <taxon>Agaricomycotina</taxon>
        <taxon>Agaricomycetes</taxon>
        <taxon>Polyporales</taxon>
        <taxon>Gelatoporiaceae</taxon>
        <taxon>Gelatoporia</taxon>
    </lineage>
</organism>
<feature type="compositionally biased region" description="Polar residues" evidence="6">
    <location>
        <begin position="481"/>
        <end position="493"/>
    </location>
</feature>
<dbReference type="InterPro" id="IPR016024">
    <property type="entry name" value="ARM-type_fold"/>
</dbReference>
<feature type="compositionally biased region" description="Basic and acidic residues" evidence="6">
    <location>
        <begin position="615"/>
        <end position="624"/>
    </location>
</feature>
<dbReference type="GO" id="GO:0005876">
    <property type="term" value="C:spindle microtubule"/>
    <property type="evidence" value="ECO:0007669"/>
    <property type="project" value="TreeGrafter"/>
</dbReference>